<name>A0A9W6P2G8_9ACTN</name>
<gene>
    <name evidence="2" type="ORF">Nans01_03560</name>
</gene>
<organism evidence="2 3">
    <name type="scientific">Nocardiopsis ansamitocini</name>
    <dbReference type="NCBI Taxonomy" id="1670832"/>
    <lineage>
        <taxon>Bacteria</taxon>
        <taxon>Bacillati</taxon>
        <taxon>Actinomycetota</taxon>
        <taxon>Actinomycetes</taxon>
        <taxon>Streptosporangiales</taxon>
        <taxon>Nocardiopsidaceae</taxon>
        <taxon>Nocardiopsis</taxon>
    </lineage>
</organism>
<evidence type="ECO:0008006" key="4">
    <source>
        <dbReference type="Google" id="ProtNLM"/>
    </source>
</evidence>
<keyword evidence="1" id="KW-0732">Signal</keyword>
<protein>
    <recommendedName>
        <fullName evidence="4">Secreted protein</fullName>
    </recommendedName>
</protein>
<feature type="signal peptide" evidence="1">
    <location>
        <begin position="1"/>
        <end position="24"/>
    </location>
</feature>
<evidence type="ECO:0000313" key="3">
    <source>
        <dbReference type="Proteomes" id="UP001165092"/>
    </source>
</evidence>
<keyword evidence="3" id="KW-1185">Reference proteome</keyword>
<proteinExistence type="predicted"/>
<dbReference type="Proteomes" id="UP001165092">
    <property type="component" value="Unassembled WGS sequence"/>
</dbReference>
<accession>A0A9W6P2G8</accession>
<feature type="chain" id="PRO_5040985028" description="Secreted protein" evidence="1">
    <location>
        <begin position="25"/>
        <end position="66"/>
    </location>
</feature>
<evidence type="ECO:0000313" key="2">
    <source>
        <dbReference type="EMBL" id="GLU46005.1"/>
    </source>
</evidence>
<dbReference type="EMBL" id="BSQG01000001">
    <property type="protein sequence ID" value="GLU46005.1"/>
    <property type="molecule type" value="Genomic_DNA"/>
</dbReference>
<comment type="caution">
    <text evidence="2">The sequence shown here is derived from an EMBL/GenBank/DDBJ whole genome shotgun (WGS) entry which is preliminary data.</text>
</comment>
<reference evidence="2" key="1">
    <citation type="submission" date="2023-02" db="EMBL/GenBank/DDBJ databases">
        <title>Nocardiopsis ansamitocini NBRC 112285.</title>
        <authorList>
            <person name="Ichikawa N."/>
            <person name="Sato H."/>
            <person name="Tonouchi N."/>
        </authorList>
    </citation>
    <scope>NUCLEOTIDE SEQUENCE</scope>
    <source>
        <strain evidence="2">NBRC 112285</strain>
    </source>
</reference>
<sequence length="66" mass="6433">MRRVLAVLALSSAVLGAAAPPAVAGDVPINTQSLVCSPLATFVAGSTGSGLGCPIGSQDTEEAPLR</sequence>
<dbReference type="AlphaFoldDB" id="A0A9W6P2G8"/>
<evidence type="ECO:0000256" key="1">
    <source>
        <dbReference type="SAM" id="SignalP"/>
    </source>
</evidence>